<evidence type="ECO:0000313" key="4">
    <source>
        <dbReference type="WBParaSite" id="PSAMB.scaffold58size91357.g1244.t1"/>
    </source>
</evidence>
<evidence type="ECO:0000313" key="3">
    <source>
        <dbReference type="Proteomes" id="UP000887566"/>
    </source>
</evidence>
<keyword evidence="2" id="KW-0732">Signal</keyword>
<feature type="region of interest" description="Disordered" evidence="1">
    <location>
        <begin position="33"/>
        <end position="102"/>
    </location>
</feature>
<evidence type="ECO:0000256" key="1">
    <source>
        <dbReference type="SAM" id="MobiDB-lite"/>
    </source>
</evidence>
<feature type="compositionally biased region" description="Polar residues" evidence="1">
    <location>
        <begin position="59"/>
        <end position="70"/>
    </location>
</feature>
<organism evidence="3 4">
    <name type="scientific">Plectus sambesii</name>
    <dbReference type="NCBI Taxonomy" id="2011161"/>
    <lineage>
        <taxon>Eukaryota</taxon>
        <taxon>Metazoa</taxon>
        <taxon>Ecdysozoa</taxon>
        <taxon>Nematoda</taxon>
        <taxon>Chromadorea</taxon>
        <taxon>Plectida</taxon>
        <taxon>Plectina</taxon>
        <taxon>Plectoidea</taxon>
        <taxon>Plectidae</taxon>
        <taxon>Plectus</taxon>
    </lineage>
</organism>
<feature type="chain" id="PRO_5037248667" evidence="2">
    <location>
        <begin position="26"/>
        <end position="160"/>
    </location>
</feature>
<dbReference type="WBParaSite" id="PSAMB.scaffold58size91357.g1244.t1">
    <property type="protein sequence ID" value="PSAMB.scaffold58size91357.g1244.t1"/>
    <property type="gene ID" value="PSAMB.scaffold58size91357.g1244"/>
</dbReference>
<feature type="compositionally biased region" description="Basic and acidic residues" evidence="1">
    <location>
        <begin position="85"/>
        <end position="98"/>
    </location>
</feature>
<sequence length="160" mass="17275">MMSIAGKLTIVLALSCCLLLQLVQSHPANERNLAPATKRGAAPTNQRNSAIVIERSGAPTDQRNPATTSERGVAPTNKRGPASPKEGDPNDTKKRGLEDNDVFGYPYPGYGVVDPYGAYGYAPQPQPQVLVQPAVAWDDDGDHNMFYLACNNCGHGRRRK</sequence>
<reference evidence="4" key="1">
    <citation type="submission" date="2022-11" db="UniProtKB">
        <authorList>
            <consortium name="WormBaseParasite"/>
        </authorList>
    </citation>
    <scope>IDENTIFICATION</scope>
</reference>
<name>A0A914WZS9_9BILA</name>
<feature type="signal peptide" evidence="2">
    <location>
        <begin position="1"/>
        <end position="25"/>
    </location>
</feature>
<accession>A0A914WZS9</accession>
<keyword evidence="3" id="KW-1185">Reference proteome</keyword>
<protein>
    <submittedName>
        <fullName evidence="4">Uncharacterized protein</fullName>
    </submittedName>
</protein>
<dbReference type="Proteomes" id="UP000887566">
    <property type="component" value="Unplaced"/>
</dbReference>
<evidence type="ECO:0000256" key="2">
    <source>
        <dbReference type="SAM" id="SignalP"/>
    </source>
</evidence>
<dbReference type="AlphaFoldDB" id="A0A914WZS9"/>
<proteinExistence type="predicted"/>